<evidence type="ECO:0000313" key="2">
    <source>
        <dbReference type="EMBL" id="OGY89757.1"/>
    </source>
</evidence>
<dbReference type="InterPro" id="IPR051083">
    <property type="entry name" value="GrpII_Intron_Splice-Mob/Def"/>
</dbReference>
<dbReference type="Proteomes" id="UP000178849">
    <property type="component" value="Unassembled WGS sequence"/>
</dbReference>
<sequence>MGLPIGNVTSQIFSNIYLNEFDYFIKHQLKVKHYFRYADDFAIIDKEREYLENLITPIQDFLWTELELELHPKKVKIRKFNQGIDFLGYVILPHYVVLRTKTKKRMFKKLARKKEALLTGLIDGKNFNQSMQSYLGMLKHCEGYRIAEKIKNLDF</sequence>
<feature type="domain" description="Reverse transcriptase" evidence="1">
    <location>
        <begin position="1"/>
        <end position="91"/>
    </location>
</feature>
<dbReference type="CDD" id="cd01646">
    <property type="entry name" value="RT_Bac_retron_I"/>
    <property type="match status" value="1"/>
</dbReference>
<name>A0A1G2BNB2_9BACT</name>
<gene>
    <name evidence="2" type="ORF">A2927_03340</name>
</gene>
<comment type="caution">
    <text evidence="2">The sequence shown here is derived from an EMBL/GenBank/DDBJ whole genome shotgun (WGS) entry which is preliminary data.</text>
</comment>
<dbReference type="PROSITE" id="PS50878">
    <property type="entry name" value="RT_POL"/>
    <property type="match status" value="1"/>
</dbReference>
<protein>
    <recommendedName>
        <fullName evidence="1">Reverse transcriptase domain-containing protein</fullName>
    </recommendedName>
</protein>
<dbReference type="EMBL" id="MHKL01000008">
    <property type="protein sequence ID" value="OGY89757.1"/>
    <property type="molecule type" value="Genomic_DNA"/>
</dbReference>
<reference evidence="2 3" key="1">
    <citation type="journal article" date="2016" name="Nat. Commun.">
        <title>Thousands of microbial genomes shed light on interconnected biogeochemical processes in an aquifer system.</title>
        <authorList>
            <person name="Anantharaman K."/>
            <person name="Brown C.T."/>
            <person name="Hug L.A."/>
            <person name="Sharon I."/>
            <person name="Castelle C.J."/>
            <person name="Probst A.J."/>
            <person name="Thomas B.C."/>
            <person name="Singh A."/>
            <person name="Wilkins M.J."/>
            <person name="Karaoz U."/>
            <person name="Brodie E.L."/>
            <person name="Williams K.H."/>
            <person name="Hubbard S.S."/>
            <person name="Banfield J.F."/>
        </authorList>
    </citation>
    <scope>NUCLEOTIDE SEQUENCE [LARGE SCALE GENOMIC DNA]</scope>
</reference>
<accession>A0A1G2BNB2</accession>
<organism evidence="2 3">
    <name type="scientific">Candidatus Komeilibacteria bacterium RIFCSPLOWO2_01_FULL_45_10</name>
    <dbReference type="NCBI Taxonomy" id="1798550"/>
    <lineage>
        <taxon>Bacteria</taxon>
        <taxon>Candidatus Komeiliibacteriota</taxon>
    </lineage>
</organism>
<dbReference type="InterPro" id="IPR043502">
    <property type="entry name" value="DNA/RNA_pol_sf"/>
</dbReference>
<evidence type="ECO:0000313" key="3">
    <source>
        <dbReference type="Proteomes" id="UP000178849"/>
    </source>
</evidence>
<dbReference type="PANTHER" id="PTHR34047:SF8">
    <property type="entry name" value="PROTEIN YKFC"/>
    <property type="match status" value="1"/>
</dbReference>
<dbReference type="Pfam" id="PF00078">
    <property type="entry name" value="RVT_1"/>
    <property type="match status" value="1"/>
</dbReference>
<dbReference type="InterPro" id="IPR000477">
    <property type="entry name" value="RT_dom"/>
</dbReference>
<dbReference type="STRING" id="1798550.A2927_03340"/>
<evidence type="ECO:0000259" key="1">
    <source>
        <dbReference type="PROSITE" id="PS50878"/>
    </source>
</evidence>
<proteinExistence type="predicted"/>
<dbReference type="AlphaFoldDB" id="A0A1G2BNB2"/>
<dbReference type="SUPFAM" id="SSF56672">
    <property type="entry name" value="DNA/RNA polymerases"/>
    <property type="match status" value="1"/>
</dbReference>
<dbReference type="PANTHER" id="PTHR34047">
    <property type="entry name" value="NUCLEAR INTRON MATURASE 1, MITOCHONDRIAL-RELATED"/>
    <property type="match status" value="1"/>
</dbReference>